<protein>
    <submittedName>
        <fullName evidence="1">Uncharacterized protein</fullName>
    </submittedName>
</protein>
<accession>A0A839E3A1</accession>
<sequence>MNFVEYTVGIQLPAPLVEAPEDLAQLDAAVDCTAENLFTEHGHRHPAWIQVREENSDAVMAVRELLYSWYQGLCAAKGYVRSPGVLHDLEAVADRSARVDNHLTAVAQTAGLVGNPEDSNQALECACGTKAGFTPCVDSPVSQPGLCRCNACGALAASVQLTIAGAPGTRSLRAVRLRTS</sequence>
<name>A0A839E3A1_9PSEU</name>
<dbReference type="EMBL" id="JACGWZ010000010">
    <property type="protein sequence ID" value="MBA8827763.1"/>
    <property type="molecule type" value="Genomic_DNA"/>
</dbReference>
<evidence type="ECO:0000313" key="1">
    <source>
        <dbReference type="EMBL" id="MBA8827763.1"/>
    </source>
</evidence>
<comment type="caution">
    <text evidence="1">The sequence shown here is derived from an EMBL/GenBank/DDBJ whole genome shotgun (WGS) entry which is preliminary data.</text>
</comment>
<keyword evidence="2" id="KW-1185">Reference proteome</keyword>
<reference evidence="1 2" key="1">
    <citation type="submission" date="2020-07" db="EMBL/GenBank/DDBJ databases">
        <title>Sequencing the genomes of 1000 actinobacteria strains.</title>
        <authorList>
            <person name="Klenk H.-P."/>
        </authorList>
    </citation>
    <scope>NUCLEOTIDE SEQUENCE [LARGE SCALE GENOMIC DNA]</scope>
    <source>
        <strain evidence="1 2">DSM 45975</strain>
    </source>
</reference>
<gene>
    <name evidence="1" type="ORF">FHX42_005170</name>
</gene>
<dbReference type="Proteomes" id="UP000569329">
    <property type="component" value="Unassembled WGS sequence"/>
</dbReference>
<dbReference type="AlphaFoldDB" id="A0A839E3A1"/>
<proteinExistence type="predicted"/>
<evidence type="ECO:0000313" key="2">
    <source>
        <dbReference type="Proteomes" id="UP000569329"/>
    </source>
</evidence>
<organism evidence="1 2">
    <name type="scientific">Halosaccharopolyspora lacisalsi</name>
    <dbReference type="NCBI Taxonomy" id="1000566"/>
    <lineage>
        <taxon>Bacteria</taxon>
        <taxon>Bacillati</taxon>
        <taxon>Actinomycetota</taxon>
        <taxon>Actinomycetes</taxon>
        <taxon>Pseudonocardiales</taxon>
        <taxon>Pseudonocardiaceae</taxon>
        <taxon>Halosaccharopolyspora</taxon>
    </lineage>
</organism>
<dbReference type="RefSeq" id="WP_182546925.1">
    <property type="nucleotide sequence ID" value="NZ_JACGWZ010000010.1"/>
</dbReference>